<dbReference type="EMBL" id="PYOI01000001">
    <property type="protein sequence ID" value="PSV86277.1"/>
    <property type="molecule type" value="Genomic_DNA"/>
</dbReference>
<comment type="caution">
    <text evidence="2">The sequence shown here is derived from an EMBL/GenBank/DDBJ whole genome shotgun (WGS) entry which is preliminary data.</text>
</comment>
<protein>
    <submittedName>
        <fullName evidence="2">Uncharacterized protein</fullName>
    </submittedName>
</protein>
<dbReference type="Proteomes" id="UP000241566">
    <property type="component" value="Unassembled WGS sequence"/>
</dbReference>
<gene>
    <name evidence="2" type="ORF">CTM89_06455</name>
    <name evidence="1" type="ORF">CTM94_00240</name>
</gene>
<dbReference type="AlphaFoldDB" id="A0A0D8N258"/>
<name>A0A0D8N258_PHOLE</name>
<dbReference type="Proteomes" id="UP000240410">
    <property type="component" value="Unassembled WGS sequence"/>
</dbReference>
<accession>A0A0D8N258</accession>
<evidence type="ECO:0000313" key="3">
    <source>
        <dbReference type="Proteomes" id="UP000240410"/>
    </source>
</evidence>
<proteinExistence type="predicted"/>
<dbReference type="EMBL" id="PYOJ01000005">
    <property type="protein sequence ID" value="PSV91899.1"/>
    <property type="molecule type" value="Genomic_DNA"/>
</dbReference>
<evidence type="ECO:0000313" key="2">
    <source>
        <dbReference type="EMBL" id="PSV91899.1"/>
    </source>
</evidence>
<organism evidence="2 3">
    <name type="scientific">Photobacterium leiognathi</name>
    <dbReference type="NCBI Taxonomy" id="553611"/>
    <lineage>
        <taxon>Bacteria</taxon>
        <taxon>Pseudomonadati</taxon>
        <taxon>Pseudomonadota</taxon>
        <taxon>Gammaproteobacteria</taxon>
        <taxon>Vibrionales</taxon>
        <taxon>Vibrionaceae</taxon>
        <taxon>Photobacterium</taxon>
    </lineage>
</organism>
<keyword evidence="4" id="KW-1185">Reference proteome</keyword>
<sequence>MYYVTAKNTFLSGWGSSGKFDYYLCVLCKTRHEASVVATNARLRSDLRRVKIHDQIPLSLKEETLRVGRHILENYIVKVSDKVSEPKLFMPNYFQYRQKPKVLKS</sequence>
<evidence type="ECO:0000313" key="1">
    <source>
        <dbReference type="EMBL" id="PSV86277.1"/>
    </source>
</evidence>
<evidence type="ECO:0000313" key="4">
    <source>
        <dbReference type="Proteomes" id="UP000241566"/>
    </source>
</evidence>
<reference evidence="2 3" key="1">
    <citation type="submission" date="2018-03" db="EMBL/GenBank/DDBJ databases">
        <title>Whole genome sequencing of Histamine producing bacteria.</title>
        <authorList>
            <person name="Butler K."/>
        </authorList>
    </citation>
    <scope>NUCLEOTIDE SEQUENCE [LARGE SCALE GENOMIC DNA]</scope>
    <source>
        <strain evidence="1 4">ATCC 25521</strain>
        <strain evidence="2 3">ATCC 33979</strain>
    </source>
</reference>